<protein>
    <submittedName>
        <fullName evidence="2">MarR family transcriptional regulator</fullName>
    </submittedName>
</protein>
<dbReference type="GO" id="GO:0003700">
    <property type="term" value="F:DNA-binding transcription factor activity"/>
    <property type="evidence" value="ECO:0007669"/>
    <property type="project" value="InterPro"/>
</dbReference>
<dbReference type="InterPro" id="IPR000835">
    <property type="entry name" value="HTH_MarR-typ"/>
</dbReference>
<feature type="domain" description="HTH marR-type" evidence="1">
    <location>
        <begin position="37"/>
        <end position="137"/>
    </location>
</feature>
<evidence type="ECO:0000259" key="1">
    <source>
        <dbReference type="SMART" id="SM00347"/>
    </source>
</evidence>
<dbReference type="AlphaFoldDB" id="A0A3M2L835"/>
<evidence type="ECO:0000313" key="3">
    <source>
        <dbReference type="Proteomes" id="UP000278673"/>
    </source>
</evidence>
<proteinExistence type="predicted"/>
<dbReference type="InterPro" id="IPR039422">
    <property type="entry name" value="MarR/SlyA-like"/>
</dbReference>
<reference evidence="2 3" key="1">
    <citation type="submission" date="2018-10" db="EMBL/GenBank/DDBJ databases">
        <title>Isolation, diversity and antifungal activity of actinobacteria from wheat.</title>
        <authorList>
            <person name="Han C."/>
        </authorList>
    </citation>
    <scope>NUCLEOTIDE SEQUENCE [LARGE SCALE GENOMIC DNA]</scope>
    <source>
        <strain evidence="2 3">NEAU-YY642</strain>
    </source>
</reference>
<organism evidence="2 3">
    <name type="scientific">Streptomyces triticirhizae</name>
    <dbReference type="NCBI Taxonomy" id="2483353"/>
    <lineage>
        <taxon>Bacteria</taxon>
        <taxon>Bacillati</taxon>
        <taxon>Actinomycetota</taxon>
        <taxon>Actinomycetes</taxon>
        <taxon>Kitasatosporales</taxon>
        <taxon>Streptomycetaceae</taxon>
        <taxon>Streptomyces</taxon>
    </lineage>
</organism>
<dbReference type="Proteomes" id="UP000278673">
    <property type="component" value="Unassembled WGS sequence"/>
</dbReference>
<dbReference type="SUPFAM" id="SSF46785">
    <property type="entry name" value="Winged helix' DNA-binding domain"/>
    <property type="match status" value="1"/>
</dbReference>
<dbReference type="PANTHER" id="PTHR33164:SF57">
    <property type="entry name" value="MARR-FAMILY TRANSCRIPTIONAL REGULATOR"/>
    <property type="match status" value="1"/>
</dbReference>
<sequence>MATTEAGGRDSAAPGPGQTLFAFVRHWSRRWHGPAGAELAERGREVLVVEAVHALSGRPPVTVNDVAAELAVDQSGASRLIAHAAERGSLAVTPAPADGRRRSVALTPDGEELLRAAHVWQEEVFAALTEGWTRAERTAFHRGMTRLLAGSARRGHGD</sequence>
<dbReference type="PANTHER" id="PTHR33164">
    <property type="entry name" value="TRANSCRIPTIONAL REGULATOR, MARR FAMILY"/>
    <property type="match status" value="1"/>
</dbReference>
<gene>
    <name evidence="2" type="ORF">EBN88_24230</name>
</gene>
<dbReference type="InterPro" id="IPR036390">
    <property type="entry name" value="WH_DNA-bd_sf"/>
</dbReference>
<evidence type="ECO:0000313" key="2">
    <source>
        <dbReference type="EMBL" id="RMI33809.1"/>
    </source>
</evidence>
<name>A0A3M2L835_9ACTN</name>
<dbReference type="InterPro" id="IPR036388">
    <property type="entry name" value="WH-like_DNA-bd_sf"/>
</dbReference>
<dbReference type="Gene3D" id="1.10.10.10">
    <property type="entry name" value="Winged helix-like DNA-binding domain superfamily/Winged helix DNA-binding domain"/>
    <property type="match status" value="1"/>
</dbReference>
<dbReference type="SMART" id="SM00347">
    <property type="entry name" value="HTH_MARR"/>
    <property type="match status" value="1"/>
</dbReference>
<dbReference type="EMBL" id="RFFJ01000184">
    <property type="protein sequence ID" value="RMI33809.1"/>
    <property type="molecule type" value="Genomic_DNA"/>
</dbReference>
<dbReference type="GO" id="GO:0006950">
    <property type="term" value="P:response to stress"/>
    <property type="evidence" value="ECO:0007669"/>
    <property type="project" value="TreeGrafter"/>
</dbReference>
<dbReference type="Pfam" id="PF12802">
    <property type="entry name" value="MarR_2"/>
    <property type="match status" value="1"/>
</dbReference>
<keyword evidence="3" id="KW-1185">Reference proteome</keyword>
<comment type="caution">
    <text evidence="2">The sequence shown here is derived from an EMBL/GenBank/DDBJ whole genome shotgun (WGS) entry which is preliminary data.</text>
</comment>
<accession>A0A3M2L835</accession>